<evidence type="ECO:0000313" key="3">
    <source>
        <dbReference type="Proteomes" id="UP001497453"/>
    </source>
</evidence>
<keyword evidence="1" id="KW-0472">Membrane</keyword>
<keyword evidence="1" id="KW-1133">Transmembrane helix</keyword>
<protein>
    <submittedName>
        <fullName evidence="2">Uncharacterized protein</fullName>
    </submittedName>
</protein>
<evidence type="ECO:0000313" key="2">
    <source>
        <dbReference type="EMBL" id="CAL1711201.1"/>
    </source>
</evidence>
<dbReference type="EMBL" id="OZ037949">
    <property type="protein sequence ID" value="CAL1711201.1"/>
    <property type="molecule type" value="Genomic_DNA"/>
</dbReference>
<organism evidence="2 3">
    <name type="scientific">Somion occarium</name>
    <dbReference type="NCBI Taxonomy" id="3059160"/>
    <lineage>
        <taxon>Eukaryota</taxon>
        <taxon>Fungi</taxon>
        <taxon>Dikarya</taxon>
        <taxon>Basidiomycota</taxon>
        <taxon>Agaricomycotina</taxon>
        <taxon>Agaricomycetes</taxon>
        <taxon>Polyporales</taxon>
        <taxon>Cerrenaceae</taxon>
        <taxon>Somion</taxon>
    </lineage>
</organism>
<sequence length="101" mass="11495">MILPESTVSRSWTTYTVPAYPTLHFVTLAINRLIVDDPVCYPISAFLFCLLTYISYGELFGCWVLFSPYRFVVGYFELAIAIVQSKLEVSDLRVRNTSTLA</sequence>
<name>A0ABP1DTQ8_9APHY</name>
<proteinExistence type="predicted"/>
<reference evidence="3" key="1">
    <citation type="submission" date="2024-04" db="EMBL/GenBank/DDBJ databases">
        <authorList>
            <person name="Shaw F."/>
            <person name="Minotto A."/>
        </authorList>
    </citation>
    <scope>NUCLEOTIDE SEQUENCE [LARGE SCALE GENOMIC DNA]</scope>
</reference>
<feature type="transmembrane region" description="Helical" evidence="1">
    <location>
        <begin position="12"/>
        <end position="35"/>
    </location>
</feature>
<keyword evidence="3" id="KW-1185">Reference proteome</keyword>
<dbReference type="Proteomes" id="UP001497453">
    <property type="component" value="Chromosome 6"/>
</dbReference>
<feature type="transmembrane region" description="Helical" evidence="1">
    <location>
        <begin position="41"/>
        <end position="66"/>
    </location>
</feature>
<gene>
    <name evidence="2" type="ORF">GFSPODELE1_LOCUS8231</name>
</gene>
<keyword evidence="1" id="KW-0812">Transmembrane</keyword>
<accession>A0ABP1DTQ8</accession>
<evidence type="ECO:0000256" key="1">
    <source>
        <dbReference type="SAM" id="Phobius"/>
    </source>
</evidence>